<feature type="region of interest" description="Disordered" evidence="1">
    <location>
        <begin position="55"/>
        <end position="75"/>
    </location>
</feature>
<evidence type="ECO:0000313" key="3">
    <source>
        <dbReference type="EMBL" id="URE10481.1"/>
    </source>
</evidence>
<keyword evidence="2" id="KW-0732">Signal</keyword>
<protein>
    <submittedName>
        <fullName evidence="3">Uncharacterized protein</fullName>
    </submittedName>
</protein>
<organism evidence="3 4">
    <name type="scientific">Musa troglodytarum</name>
    <name type="common">fe'i banana</name>
    <dbReference type="NCBI Taxonomy" id="320322"/>
    <lineage>
        <taxon>Eukaryota</taxon>
        <taxon>Viridiplantae</taxon>
        <taxon>Streptophyta</taxon>
        <taxon>Embryophyta</taxon>
        <taxon>Tracheophyta</taxon>
        <taxon>Spermatophyta</taxon>
        <taxon>Magnoliopsida</taxon>
        <taxon>Liliopsida</taxon>
        <taxon>Zingiberales</taxon>
        <taxon>Musaceae</taxon>
        <taxon>Musa</taxon>
    </lineage>
</organism>
<proteinExistence type="predicted"/>
<feature type="signal peptide" evidence="2">
    <location>
        <begin position="1"/>
        <end position="27"/>
    </location>
</feature>
<reference evidence="3" key="1">
    <citation type="submission" date="2022-05" db="EMBL/GenBank/DDBJ databases">
        <title>The Musa troglodytarum L. genome provides insights into the mechanism of non-climacteric behaviour and enrichment of carotenoids.</title>
        <authorList>
            <person name="Wang J."/>
        </authorList>
    </citation>
    <scope>NUCLEOTIDE SEQUENCE</scope>
    <source>
        <tissue evidence="3">Leaf</tissue>
    </source>
</reference>
<feature type="non-terminal residue" evidence="3">
    <location>
        <position position="1"/>
    </location>
</feature>
<evidence type="ECO:0000313" key="4">
    <source>
        <dbReference type="Proteomes" id="UP001055439"/>
    </source>
</evidence>
<dbReference type="AlphaFoldDB" id="A0A9E7G8V0"/>
<keyword evidence="4" id="KW-1185">Reference proteome</keyword>
<evidence type="ECO:0000256" key="2">
    <source>
        <dbReference type="SAM" id="SignalP"/>
    </source>
</evidence>
<dbReference type="Proteomes" id="UP001055439">
    <property type="component" value="Chromosome 6"/>
</dbReference>
<evidence type="ECO:0000256" key="1">
    <source>
        <dbReference type="SAM" id="MobiDB-lite"/>
    </source>
</evidence>
<dbReference type="EMBL" id="CP097508">
    <property type="protein sequence ID" value="URE10481.1"/>
    <property type="molecule type" value="Genomic_DNA"/>
</dbReference>
<accession>A0A9E7G8V0</accession>
<name>A0A9E7G8V0_9LILI</name>
<gene>
    <name evidence="3" type="ORF">MUK42_22226</name>
</gene>
<sequence length="191" mass="21256">VFTAAHVPPFSLSLSLFLARPLTFVSAAADVSLSLSLPSKETPVSPLLRELRSSREKVERLDQGSGERSGSGEGRGIGGRVWRNCWLRWGGVMDPPGFSHPPAEDGGCNFEFVSDSSNFSDRPLRIEIVAVLPEGRPEGEGDSEWDRHRKRRREAIEKRKAFLKWNARIGSAACYIADRCLRMSLAFLEKE</sequence>
<feature type="chain" id="PRO_5039547189" evidence="2">
    <location>
        <begin position="28"/>
        <end position="191"/>
    </location>
</feature>